<dbReference type="AlphaFoldDB" id="V6LE70"/>
<dbReference type="VEuPathDB" id="GiardiaDB:SS50377_28115"/>
<comment type="similarity">
    <text evidence="2">Belongs to the adaptor complexes large subunit family.</text>
</comment>
<dbReference type="Proteomes" id="UP000018208">
    <property type="component" value="Unassembled WGS sequence"/>
</dbReference>
<evidence type="ECO:0000256" key="1">
    <source>
        <dbReference type="ARBA" id="ARBA00004308"/>
    </source>
</evidence>
<dbReference type="Gene3D" id="1.25.10.10">
    <property type="entry name" value="Leucine-rich Repeat Variant"/>
    <property type="match status" value="2"/>
</dbReference>
<dbReference type="SUPFAM" id="SSF48371">
    <property type="entry name" value="ARM repeat"/>
    <property type="match status" value="1"/>
</dbReference>
<comment type="subcellular location">
    <subcellularLocation>
        <location evidence="1">Endomembrane system</location>
    </subcellularLocation>
</comment>
<evidence type="ECO:0000259" key="7">
    <source>
        <dbReference type="Pfam" id="PF01602"/>
    </source>
</evidence>
<keyword evidence="6" id="KW-0472">Membrane</keyword>
<keyword evidence="5" id="KW-0653">Protein transport</keyword>
<dbReference type="PANTHER" id="PTHR22781">
    <property type="entry name" value="DELTA ADAPTIN-RELATED"/>
    <property type="match status" value="1"/>
</dbReference>
<dbReference type="InterPro" id="IPR017105">
    <property type="entry name" value="AP3_complex_dsu"/>
</dbReference>
<dbReference type="PANTHER" id="PTHR22781:SF12">
    <property type="entry name" value="AP-3 COMPLEX SUBUNIT DELTA-1"/>
    <property type="match status" value="1"/>
</dbReference>
<feature type="domain" description="Clathrin/coatomer adaptor adaptin-like N-terminal" evidence="7">
    <location>
        <begin position="179"/>
        <end position="440"/>
    </location>
</feature>
<dbReference type="Pfam" id="PF01602">
    <property type="entry name" value="Adaptin_N"/>
    <property type="match status" value="2"/>
</dbReference>
<dbReference type="GO" id="GO:0030123">
    <property type="term" value="C:AP-3 adaptor complex"/>
    <property type="evidence" value="ECO:0007669"/>
    <property type="project" value="InterPro"/>
</dbReference>
<evidence type="ECO:0000313" key="9">
    <source>
        <dbReference type="EMBL" id="KAH0570140.1"/>
    </source>
</evidence>
<evidence type="ECO:0000256" key="4">
    <source>
        <dbReference type="ARBA" id="ARBA00022737"/>
    </source>
</evidence>
<organism evidence="8">
    <name type="scientific">Spironucleus salmonicida</name>
    <dbReference type="NCBI Taxonomy" id="348837"/>
    <lineage>
        <taxon>Eukaryota</taxon>
        <taxon>Metamonada</taxon>
        <taxon>Diplomonadida</taxon>
        <taxon>Hexamitidae</taxon>
        <taxon>Hexamitinae</taxon>
        <taxon>Spironucleus</taxon>
    </lineage>
</organism>
<reference evidence="8 9" key="1">
    <citation type="journal article" date="2014" name="PLoS Genet.">
        <title>The Genome of Spironucleus salmonicida Highlights a Fish Pathogen Adapted to Fluctuating Environments.</title>
        <authorList>
            <person name="Xu F."/>
            <person name="Jerlstrom-Hultqvist J."/>
            <person name="Einarsson E."/>
            <person name="Astvaldsson A."/>
            <person name="Svard S.G."/>
            <person name="Andersson J.O."/>
        </authorList>
    </citation>
    <scope>NUCLEOTIDE SEQUENCE</scope>
    <source>
        <strain evidence="9">ATCC 50377</strain>
    </source>
</reference>
<evidence type="ECO:0000313" key="8">
    <source>
        <dbReference type="EMBL" id="EST42800.1"/>
    </source>
</evidence>
<evidence type="ECO:0000256" key="2">
    <source>
        <dbReference type="ARBA" id="ARBA00006613"/>
    </source>
</evidence>
<dbReference type="InterPro" id="IPR016024">
    <property type="entry name" value="ARM-type_fold"/>
</dbReference>
<dbReference type="GO" id="GO:0006896">
    <property type="term" value="P:Golgi to vacuole transport"/>
    <property type="evidence" value="ECO:0007669"/>
    <property type="project" value="TreeGrafter"/>
</dbReference>
<protein>
    <recommendedName>
        <fullName evidence="7">Clathrin/coatomer adaptor adaptin-like N-terminal domain-containing protein</fullName>
    </recommendedName>
</protein>
<gene>
    <name evidence="8" type="ORF">SS50377_17569</name>
    <name evidence="9" type="ORF">SS50377_28115</name>
</gene>
<dbReference type="GO" id="GO:0010008">
    <property type="term" value="C:endosome membrane"/>
    <property type="evidence" value="ECO:0007669"/>
    <property type="project" value="TreeGrafter"/>
</dbReference>
<evidence type="ECO:0000256" key="3">
    <source>
        <dbReference type="ARBA" id="ARBA00022448"/>
    </source>
</evidence>
<dbReference type="InterPro" id="IPR011989">
    <property type="entry name" value="ARM-like"/>
</dbReference>
<evidence type="ECO:0000313" key="10">
    <source>
        <dbReference type="Proteomes" id="UP000018208"/>
    </source>
</evidence>
<keyword evidence="3" id="KW-0813">Transport</keyword>
<reference evidence="9" key="2">
    <citation type="submission" date="2020-12" db="EMBL/GenBank/DDBJ databases">
        <title>New Spironucleus salmonicida genome in near-complete chromosomes.</title>
        <authorList>
            <person name="Xu F."/>
            <person name="Kurt Z."/>
            <person name="Jimenez-Gonzalez A."/>
            <person name="Astvaldsson A."/>
            <person name="Andersson J.O."/>
            <person name="Svard S.G."/>
        </authorList>
    </citation>
    <scope>NUCLEOTIDE SEQUENCE</scope>
    <source>
        <strain evidence="9">ATCC 50377</strain>
    </source>
</reference>
<dbReference type="EMBL" id="KI546154">
    <property type="protein sequence ID" value="EST42800.1"/>
    <property type="molecule type" value="Genomic_DNA"/>
</dbReference>
<dbReference type="OrthoDB" id="10264595at2759"/>
<evidence type="ECO:0000256" key="5">
    <source>
        <dbReference type="ARBA" id="ARBA00022927"/>
    </source>
</evidence>
<dbReference type="EMBL" id="AUWU02000008">
    <property type="protein sequence ID" value="KAH0570140.1"/>
    <property type="molecule type" value="Genomic_DNA"/>
</dbReference>
<dbReference type="GO" id="GO:0006623">
    <property type="term" value="P:protein targeting to vacuole"/>
    <property type="evidence" value="ECO:0007669"/>
    <property type="project" value="TreeGrafter"/>
</dbReference>
<accession>V6LE70</accession>
<proteinExistence type="inferred from homology"/>
<evidence type="ECO:0000256" key="6">
    <source>
        <dbReference type="ARBA" id="ARBA00023136"/>
    </source>
</evidence>
<sequence length="760" mass="87288">MKSLQHFIGQLFASTKQDELITIQLKDIILELSSTDVKVAQIAVQKLIFIYQLFNDLKPFAFSSIQLIGRSNFSLKKLGYLTANFTFGLESAALLASNTIKNDLSSTEPKIQRLAATILSNSISEGILSQLFNLKPTKFLLPGLLKQSIFHQKQVQFIQYLGKNISFISVQGLIFTKVAAEVSKYDATAISLLPAIYNFFKQSQNPWDLVECIKFMKIINRWDKRIEVKIRQDIVDILQKSQSFTLIVEVVKFIADSNYDQDMFKLGLRKMSQYILHQSGYTDENIKILSIRNIALLQKQQNGIGFQVSQLVENVVLQLENNDFNMKMSVLEVIGSLASRENVVNIVNKILYSISQSTSGSLQEIFCFKNQAIKTCLHVCSVNNYQNITDFTWLLETYIKLQLEFSSYKPNLVIQELYQLVKQSKQVQENVCGIIIQIIQFQPYIELCAVNRTGPSNFQGQSTQVVCQANFTQFFDSFETEVIQNASFVMLTASRMICQYFCNRGIKNTEYSLSEVVKCILNDRFKYYACDIIISIQKEILHLIITFNQEIQQNDFQDKFKDTLQKSIQLLKNCIEDTQFDQDMLIQQENILYKLQQLGPEEIVCLESLQDTVQAQPKLLSLYQIQQYQSDAMSLFLSKPSQYIESSDEIFVVATKFPVSQNELIIDDKLSPMMDNCLTTQSQQKVQQSPLSNPFLISPSSSNLQSPSSDRKYLKNIKIEIKQEDLIVQTDQNSKDINVKKRKKRVKTYEQDQIVKMITK</sequence>
<dbReference type="InterPro" id="IPR002553">
    <property type="entry name" value="Clathrin/coatomer_adapt-like_N"/>
</dbReference>
<name>V6LE70_9EUKA</name>
<keyword evidence="4" id="KW-0677">Repeat</keyword>
<feature type="domain" description="Clathrin/coatomer adaptor adaptin-like N-terminal" evidence="7">
    <location>
        <begin position="20"/>
        <end position="133"/>
    </location>
</feature>
<keyword evidence="10" id="KW-1185">Reference proteome</keyword>